<feature type="region of interest" description="Disordered" evidence="1">
    <location>
        <begin position="63"/>
        <end position="85"/>
    </location>
</feature>
<sequence length="106" mass="11257">MAAAKVPDMSLVFVGGAVMELKARNFLYKDESTGLVCLTILPSRDADGVSLLGSLIEGSKLGFESFDQPTKSPDQPPSSSTAPPRISPAAVTIACFVGWVVHSCWW</sequence>
<dbReference type="STRING" id="4529.A0A0E0PLU2"/>
<reference evidence="2" key="2">
    <citation type="submission" date="2015-06" db="UniProtKB">
        <authorList>
            <consortium name="EnsemblPlants"/>
        </authorList>
    </citation>
    <scope>IDENTIFICATION</scope>
</reference>
<dbReference type="Gramene" id="ORUFI05G15820.1">
    <property type="protein sequence ID" value="ORUFI05G15820.1"/>
    <property type="gene ID" value="ORUFI05G15820"/>
</dbReference>
<dbReference type="AlphaFoldDB" id="A0A0E0PLU2"/>
<evidence type="ECO:0000256" key="1">
    <source>
        <dbReference type="SAM" id="MobiDB-lite"/>
    </source>
</evidence>
<proteinExistence type="predicted"/>
<reference evidence="3" key="1">
    <citation type="submission" date="2013-06" db="EMBL/GenBank/DDBJ databases">
        <authorList>
            <person name="Zhao Q."/>
        </authorList>
    </citation>
    <scope>NUCLEOTIDE SEQUENCE</scope>
    <source>
        <strain evidence="3">cv. W1943</strain>
    </source>
</reference>
<protein>
    <recommendedName>
        <fullName evidence="4">Xylanase inhibitor C-terminal domain-containing protein</fullName>
    </recommendedName>
</protein>
<evidence type="ECO:0008006" key="4">
    <source>
        <dbReference type="Google" id="ProtNLM"/>
    </source>
</evidence>
<evidence type="ECO:0000313" key="2">
    <source>
        <dbReference type="EnsemblPlants" id="ORUFI05G15820.1"/>
    </source>
</evidence>
<dbReference type="Gene3D" id="2.40.70.10">
    <property type="entry name" value="Acid Proteases"/>
    <property type="match status" value="1"/>
</dbReference>
<feature type="compositionally biased region" description="Polar residues" evidence="1">
    <location>
        <begin position="67"/>
        <end position="82"/>
    </location>
</feature>
<dbReference type="InterPro" id="IPR021109">
    <property type="entry name" value="Peptidase_aspartic_dom_sf"/>
</dbReference>
<organism evidence="2 3">
    <name type="scientific">Oryza rufipogon</name>
    <name type="common">Brownbeard rice</name>
    <name type="synonym">Asian wild rice</name>
    <dbReference type="NCBI Taxonomy" id="4529"/>
    <lineage>
        <taxon>Eukaryota</taxon>
        <taxon>Viridiplantae</taxon>
        <taxon>Streptophyta</taxon>
        <taxon>Embryophyta</taxon>
        <taxon>Tracheophyta</taxon>
        <taxon>Spermatophyta</taxon>
        <taxon>Magnoliopsida</taxon>
        <taxon>Liliopsida</taxon>
        <taxon>Poales</taxon>
        <taxon>Poaceae</taxon>
        <taxon>BOP clade</taxon>
        <taxon>Oryzoideae</taxon>
        <taxon>Oryzeae</taxon>
        <taxon>Oryzinae</taxon>
        <taxon>Oryza</taxon>
    </lineage>
</organism>
<accession>A0A0E0PLU2</accession>
<dbReference type="EnsemblPlants" id="ORUFI05G15820.1">
    <property type="protein sequence ID" value="ORUFI05G15820.1"/>
    <property type="gene ID" value="ORUFI05G15820"/>
</dbReference>
<keyword evidence="3" id="KW-1185">Reference proteome</keyword>
<dbReference type="Proteomes" id="UP000008022">
    <property type="component" value="Unassembled WGS sequence"/>
</dbReference>
<name>A0A0E0PLU2_ORYRU</name>
<dbReference type="HOGENOM" id="CLU_168551_0_0_1"/>
<dbReference type="SUPFAM" id="SSF50630">
    <property type="entry name" value="Acid proteases"/>
    <property type="match status" value="1"/>
</dbReference>
<evidence type="ECO:0000313" key="3">
    <source>
        <dbReference type="Proteomes" id="UP000008022"/>
    </source>
</evidence>